<evidence type="ECO:0000313" key="3">
    <source>
        <dbReference type="Proteomes" id="UP000467841"/>
    </source>
</evidence>
<evidence type="ECO:0000313" key="2">
    <source>
        <dbReference type="EMBL" id="CAA7020950.1"/>
    </source>
</evidence>
<evidence type="ECO:0000259" key="1">
    <source>
        <dbReference type="Pfam" id="PF08268"/>
    </source>
</evidence>
<dbReference type="Proteomes" id="UP000467841">
    <property type="component" value="Unassembled WGS sequence"/>
</dbReference>
<dbReference type="Pfam" id="PF08268">
    <property type="entry name" value="FBA_3"/>
    <property type="match status" value="1"/>
</dbReference>
<reference evidence="2" key="1">
    <citation type="submission" date="2020-01" db="EMBL/GenBank/DDBJ databases">
        <authorList>
            <person name="Mishra B."/>
        </authorList>
    </citation>
    <scope>NUCLEOTIDE SEQUENCE [LARGE SCALE GENOMIC DNA]</scope>
</reference>
<dbReference type="OrthoDB" id="687122at2759"/>
<dbReference type="SUPFAM" id="SSF81383">
    <property type="entry name" value="F-box domain"/>
    <property type="match status" value="1"/>
</dbReference>
<name>A0A6D2HXL3_9BRAS</name>
<dbReference type="EMBL" id="CACVBM020000566">
    <property type="protein sequence ID" value="CAA7020950.1"/>
    <property type="molecule type" value="Genomic_DNA"/>
</dbReference>
<dbReference type="InterPro" id="IPR013187">
    <property type="entry name" value="F-box-assoc_dom_typ3"/>
</dbReference>
<gene>
    <name evidence="2" type="ORF">MERR_LOCUS8185</name>
</gene>
<protein>
    <recommendedName>
        <fullName evidence="1">F-box associated beta-propeller type 3 domain-containing protein</fullName>
    </recommendedName>
</protein>
<dbReference type="InterPro" id="IPR017451">
    <property type="entry name" value="F-box-assoc_interact_dom"/>
</dbReference>
<proteinExistence type="predicted"/>
<accession>A0A6D2HXL3</accession>
<sequence length="437" mass="50708">MPFSFDLAVIFHRERRRTKSRPKVTGRRRREICKSHEALEEIPFDLVVEILMKSLMRFKSVSKLWSSFIRSQYFTNRFLKVPSSSVPRLYLWLEFEDSHRGNVLLSSSASTDSDGTRMSSFIVDQEVTIAAMKGYSFSHVYRGLMCFKKGPSAHIYNTTTRQLVVLPDIDESNIIAEDHKHKKILYHIGHDPVHDRYKVLCTVARTSNEVGDDITFLSEQWVLLLRGDGPSRWRKIPCPSPPHFPLTQGLAINGRMHYLAWVHVGDPVLVSFDISSEDMSILQVPEDDSFWPHRFNRLIEFGGRVALLDHSNVKSEGVMKLWVMEDAEKNNRWWSKTFVLQPSEMHIVSTHMVDNTSLRVHGTTRNGEVILVPQNVTHTRTGGRIYNPQNSTLFYVFLYDLQKNHIRKVEIKETSNRYLTRDWNVLGVDDVDNLMYL</sequence>
<dbReference type="PANTHER" id="PTHR31111:SF17">
    <property type="entry name" value="F-BOX DOMAIN-CONTAINING PROTEIN"/>
    <property type="match status" value="1"/>
</dbReference>
<feature type="domain" description="F-box associated beta-propeller type 3" evidence="1">
    <location>
        <begin position="103"/>
        <end position="418"/>
    </location>
</feature>
<dbReference type="InterPro" id="IPR036047">
    <property type="entry name" value="F-box-like_dom_sf"/>
</dbReference>
<dbReference type="PANTHER" id="PTHR31111">
    <property type="entry name" value="BNAA05G37150D PROTEIN-RELATED"/>
    <property type="match status" value="1"/>
</dbReference>
<keyword evidence="3" id="KW-1185">Reference proteome</keyword>
<dbReference type="AlphaFoldDB" id="A0A6D2HXL3"/>
<organism evidence="2 3">
    <name type="scientific">Microthlaspi erraticum</name>
    <dbReference type="NCBI Taxonomy" id="1685480"/>
    <lineage>
        <taxon>Eukaryota</taxon>
        <taxon>Viridiplantae</taxon>
        <taxon>Streptophyta</taxon>
        <taxon>Embryophyta</taxon>
        <taxon>Tracheophyta</taxon>
        <taxon>Spermatophyta</taxon>
        <taxon>Magnoliopsida</taxon>
        <taxon>eudicotyledons</taxon>
        <taxon>Gunneridae</taxon>
        <taxon>Pentapetalae</taxon>
        <taxon>rosids</taxon>
        <taxon>malvids</taxon>
        <taxon>Brassicales</taxon>
        <taxon>Brassicaceae</taxon>
        <taxon>Coluteocarpeae</taxon>
        <taxon>Microthlaspi</taxon>
    </lineage>
</organism>
<comment type="caution">
    <text evidence="2">The sequence shown here is derived from an EMBL/GenBank/DDBJ whole genome shotgun (WGS) entry which is preliminary data.</text>
</comment>
<dbReference type="NCBIfam" id="TIGR01640">
    <property type="entry name" value="F_box_assoc_1"/>
    <property type="match status" value="1"/>
</dbReference>